<comment type="catalytic activity">
    <reaction evidence="8">
        <text>Couples ATP hydrolysis with the unwinding of duplex DNA by translocating in the 3'-5' direction.</text>
        <dbReference type="EC" id="5.6.2.4"/>
    </reaction>
</comment>
<keyword evidence="14" id="KW-1185">Reference proteome</keyword>
<dbReference type="EMBL" id="MU155161">
    <property type="protein sequence ID" value="KAF9482801.1"/>
    <property type="molecule type" value="Genomic_DNA"/>
</dbReference>
<keyword evidence="3 13" id="KW-0378">Hydrolase</keyword>
<dbReference type="Pfam" id="PF02889">
    <property type="entry name" value="Sec63"/>
    <property type="match status" value="1"/>
</dbReference>
<dbReference type="SMART" id="SM00487">
    <property type="entry name" value="DEXDc"/>
    <property type="match status" value="1"/>
</dbReference>
<accession>A0A9P5Z8K4</accession>
<dbReference type="GO" id="GO:0043138">
    <property type="term" value="F:3'-5' DNA helicase activity"/>
    <property type="evidence" value="ECO:0007669"/>
    <property type="project" value="UniProtKB-EC"/>
</dbReference>
<dbReference type="Pfam" id="PF00271">
    <property type="entry name" value="Helicase_C"/>
    <property type="match status" value="1"/>
</dbReference>
<evidence type="ECO:0000256" key="4">
    <source>
        <dbReference type="ARBA" id="ARBA00022806"/>
    </source>
</evidence>
<dbReference type="InterPro" id="IPR036388">
    <property type="entry name" value="WH-like_DNA-bd_sf"/>
</dbReference>
<feature type="domain" description="Helicase C-terminal" evidence="12">
    <location>
        <begin position="409"/>
        <end position="600"/>
    </location>
</feature>
<dbReference type="GO" id="GO:0016787">
    <property type="term" value="F:hydrolase activity"/>
    <property type="evidence" value="ECO:0007669"/>
    <property type="project" value="UniProtKB-KW"/>
</dbReference>
<organism evidence="13 14">
    <name type="scientific">Pholiota conissans</name>
    <dbReference type="NCBI Taxonomy" id="109636"/>
    <lineage>
        <taxon>Eukaryota</taxon>
        <taxon>Fungi</taxon>
        <taxon>Dikarya</taxon>
        <taxon>Basidiomycota</taxon>
        <taxon>Agaricomycotina</taxon>
        <taxon>Agaricomycetes</taxon>
        <taxon>Agaricomycetidae</taxon>
        <taxon>Agaricales</taxon>
        <taxon>Agaricineae</taxon>
        <taxon>Strophariaceae</taxon>
        <taxon>Pholiota</taxon>
    </lineage>
</organism>
<feature type="domain" description="Helicase ATP-binding" evidence="11">
    <location>
        <begin position="189"/>
        <end position="368"/>
    </location>
</feature>
<dbReference type="InterPro" id="IPR052247">
    <property type="entry name" value="Meiotic_Crossover_Helicase"/>
</dbReference>
<keyword evidence="2" id="KW-0547">Nucleotide-binding</keyword>
<evidence type="ECO:0000313" key="14">
    <source>
        <dbReference type="Proteomes" id="UP000807469"/>
    </source>
</evidence>
<comment type="similarity">
    <text evidence="1">Belongs to the helicase family. SKI2 subfamily.</text>
</comment>
<evidence type="ECO:0000256" key="6">
    <source>
        <dbReference type="ARBA" id="ARBA00023235"/>
    </source>
</evidence>
<dbReference type="Pfam" id="PF23445">
    <property type="entry name" value="WHD_SNRNP200"/>
    <property type="match status" value="1"/>
</dbReference>
<dbReference type="AlphaFoldDB" id="A0A9P5Z8K4"/>
<evidence type="ECO:0000259" key="11">
    <source>
        <dbReference type="PROSITE" id="PS51192"/>
    </source>
</evidence>
<dbReference type="Pfam" id="PF00270">
    <property type="entry name" value="DEAD"/>
    <property type="match status" value="1"/>
</dbReference>
<dbReference type="Gene3D" id="3.40.50.300">
    <property type="entry name" value="P-loop containing nucleotide triphosphate hydrolases"/>
    <property type="match status" value="2"/>
</dbReference>
<dbReference type="OrthoDB" id="5575at2759"/>
<dbReference type="PROSITE" id="PS51192">
    <property type="entry name" value="HELICASE_ATP_BIND_1"/>
    <property type="match status" value="1"/>
</dbReference>
<keyword evidence="6" id="KW-0413">Isomerase</keyword>
<dbReference type="SUPFAM" id="SSF52540">
    <property type="entry name" value="P-loop containing nucleoside triphosphate hydrolases"/>
    <property type="match status" value="1"/>
</dbReference>
<keyword evidence="7" id="KW-0469">Meiosis</keyword>
<dbReference type="InterPro" id="IPR014001">
    <property type="entry name" value="Helicase_ATP-bd"/>
</dbReference>
<evidence type="ECO:0000256" key="8">
    <source>
        <dbReference type="ARBA" id="ARBA00034617"/>
    </source>
</evidence>
<dbReference type="GO" id="GO:0005524">
    <property type="term" value="F:ATP binding"/>
    <property type="evidence" value="ECO:0007669"/>
    <property type="project" value="UniProtKB-KW"/>
</dbReference>
<protein>
    <recommendedName>
        <fullName evidence="9">DNA 3'-5' helicase</fullName>
        <ecNumber evidence="9">5.6.2.4</ecNumber>
    </recommendedName>
</protein>
<dbReference type="InterPro" id="IPR001650">
    <property type="entry name" value="Helicase_C-like"/>
</dbReference>
<evidence type="ECO:0000256" key="7">
    <source>
        <dbReference type="ARBA" id="ARBA00023254"/>
    </source>
</evidence>
<dbReference type="CDD" id="cd18795">
    <property type="entry name" value="SF2_C_Ski2"/>
    <property type="match status" value="1"/>
</dbReference>
<keyword evidence="5" id="KW-0067">ATP-binding</keyword>
<dbReference type="PANTHER" id="PTHR47835">
    <property type="entry name" value="HFM1, ATP DEPENDENT DNA HELICASE HOMOLOG"/>
    <property type="match status" value="1"/>
</dbReference>
<reference evidence="13" key="1">
    <citation type="submission" date="2020-11" db="EMBL/GenBank/DDBJ databases">
        <authorList>
            <consortium name="DOE Joint Genome Institute"/>
            <person name="Ahrendt S."/>
            <person name="Riley R."/>
            <person name="Andreopoulos W."/>
            <person name="Labutti K."/>
            <person name="Pangilinan J."/>
            <person name="Ruiz-Duenas F.J."/>
            <person name="Barrasa J.M."/>
            <person name="Sanchez-Garcia M."/>
            <person name="Camarero S."/>
            <person name="Miyauchi S."/>
            <person name="Serrano A."/>
            <person name="Linde D."/>
            <person name="Babiker R."/>
            <person name="Drula E."/>
            <person name="Ayuso-Fernandez I."/>
            <person name="Pacheco R."/>
            <person name="Padilla G."/>
            <person name="Ferreira P."/>
            <person name="Barriuso J."/>
            <person name="Kellner H."/>
            <person name="Castanera R."/>
            <person name="Alfaro M."/>
            <person name="Ramirez L."/>
            <person name="Pisabarro A.G."/>
            <person name="Kuo A."/>
            <person name="Tritt A."/>
            <person name="Lipzen A."/>
            <person name="He G."/>
            <person name="Yan M."/>
            <person name="Ng V."/>
            <person name="Cullen D."/>
            <person name="Martin F."/>
            <person name="Rosso M.-N."/>
            <person name="Henrissat B."/>
            <person name="Hibbett D."/>
            <person name="Martinez A.T."/>
            <person name="Grigoriev I.V."/>
        </authorList>
    </citation>
    <scope>NUCLEOTIDE SEQUENCE</scope>
    <source>
        <strain evidence="13">CIRM-BRFM 674</strain>
    </source>
</reference>
<evidence type="ECO:0000256" key="5">
    <source>
        <dbReference type="ARBA" id="ARBA00022840"/>
    </source>
</evidence>
<dbReference type="Gene3D" id="1.10.10.10">
    <property type="entry name" value="Winged helix-like DNA-binding domain superfamily/Winged helix DNA-binding domain"/>
    <property type="match status" value="1"/>
</dbReference>
<dbReference type="PROSITE" id="PS51194">
    <property type="entry name" value="HELICASE_CTER"/>
    <property type="match status" value="1"/>
</dbReference>
<name>A0A9P5Z8K4_9AGAR</name>
<dbReference type="EC" id="5.6.2.4" evidence="9"/>
<evidence type="ECO:0000313" key="13">
    <source>
        <dbReference type="EMBL" id="KAF9482801.1"/>
    </source>
</evidence>
<gene>
    <name evidence="13" type="ORF">BDN70DRAFT_874602</name>
</gene>
<evidence type="ECO:0000256" key="2">
    <source>
        <dbReference type="ARBA" id="ARBA00022741"/>
    </source>
</evidence>
<sequence length="804" mass="91029">MEDEYYEDFLDSYNSFNEQNTQPIRSTSSPSKLDDFYHESDDILSSSTPTMVYHMDYDSSYLSAPQTFRRQPVSVLSTSDAMDRSGDHSPAFQERASLLDNLPKQTCFQGNYAQVPNPYQGDFCAKSQPHQQTDTECAAKPHKGDFANLKPNPRNSHGIWLRPVSDLPDIYRSIFKFGVFNAVQSSCFDEVMNCDNNLVVSAPTGSGKTILFELGLIRMLEKSKNMRKMFKCVYVAPTKALCSERFQDWVAKFEPMGLKCCELTGDTVVIGNNAWSEAKNATIIVTTCEKWDSLTRNWFEHEQLLSQIQLFLVDEVHILNESRGSTLEVVISRMKLRGTSIRFVFVSATVPNIQDVARWIGCGMGSSAPARVYEFGEAYRPCQLTRHVIGIPRRSGQNDFQFAKLLDYKLYSTLQQLSVGKPILVFCATRKGVFGTAEQLMKEFLENENKRANLPWSRPSRISHNFCDKRLDEMANVGIGVHHAGLIMDDRRNTEQLYLKGVLRVLVATSTLAVGVNLPAQMVVIKGVHTFQNNISKEYSDLDIIQMLGRAGRPQFDKEGISVILCETDVENKYRALAQGNTILESSLHINLVEHLNSEIGLKTISDVETAKTWLRSSFLYQRMQRNTKFYSLNPAMDNDKSYEENVNDIILGSIEQLKKSQLVDHVEGGCDVGKLSSTKYGEIMSKLYLRRATMDTLLSIPKQASLREILEGICGAEEFHDVKLRASEKANFNKLRKDQDIRFEVTKRVETTTDKVFLLVQAVLGGINLNEYKGPDSQPQLEAFCIFKHVARIARGQFRCYSL</sequence>
<dbReference type="InterPro" id="IPR027417">
    <property type="entry name" value="P-loop_NTPase"/>
</dbReference>
<dbReference type="InterPro" id="IPR057842">
    <property type="entry name" value="WH_MER3"/>
</dbReference>
<dbReference type="FunFam" id="1.10.10.10:FF:000012">
    <property type="entry name" value="U5 small nuclear ribonucleoprotein helicase"/>
    <property type="match status" value="1"/>
</dbReference>
<keyword evidence="4" id="KW-0347">Helicase</keyword>
<dbReference type="SMART" id="SM00490">
    <property type="entry name" value="HELICc"/>
    <property type="match status" value="1"/>
</dbReference>
<evidence type="ECO:0000259" key="12">
    <source>
        <dbReference type="PROSITE" id="PS51194"/>
    </source>
</evidence>
<dbReference type="PANTHER" id="PTHR47835:SF3">
    <property type="entry name" value="HELICASE FOR MEIOSIS 1"/>
    <property type="match status" value="1"/>
</dbReference>
<dbReference type="InterPro" id="IPR004179">
    <property type="entry name" value="Sec63-dom"/>
</dbReference>
<dbReference type="GO" id="GO:0051321">
    <property type="term" value="P:meiotic cell cycle"/>
    <property type="evidence" value="ECO:0007669"/>
    <property type="project" value="UniProtKB-KW"/>
</dbReference>
<comment type="catalytic activity">
    <reaction evidence="10">
        <text>ATP + H2O = ADP + phosphate + H(+)</text>
        <dbReference type="Rhea" id="RHEA:13065"/>
        <dbReference type="ChEBI" id="CHEBI:15377"/>
        <dbReference type="ChEBI" id="CHEBI:15378"/>
        <dbReference type="ChEBI" id="CHEBI:30616"/>
        <dbReference type="ChEBI" id="CHEBI:43474"/>
        <dbReference type="ChEBI" id="CHEBI:456216"/>
        <dbReference type="EC" id="5.6.2.4"/>
    </reaction>
</comment>
<dbReference type="SUPFAM" id="SSF158702">
    <property type="entry name" value="Sec63 N-terminal domain-like"/>
    <property type="match status" value="1"/>
</dbReference>
<dbReference type="Proteomes" id="UP000807469">
    <property type="component" value="Unassembled WGS sequence"/>
</dbReference>
<evidence type="ECO:0000256" key="10">
    <source>
        <dbReference type="ARBA" id="ARBA00048988"/>
    </source>
</evidence>
<comment type="caution">
    <text evidence="13">The sequence shown here is derived from an EMBL/GenBank/DDBJ whole genome shotgun (WGS) entry which is preliminary data.</text>
</comment>
<proteinExistence type="inferred from homology"/>
<dbReference type="InterPro" id="IPR011545">
    <property type="entry name" value="DEAD/DEAH_box_helicase_dom"/>
</dbReference>
<dbReference type="Gene3D" id="1.10.3380.10">
    <property type="entry name" value="Sec63 N-terminal domain-like domain"/>
    <property type="match status" value="1"/>
</dbReference>
<evidence type="ECO:0000256" key="9">
    <source>
        <dbReference type="ARBA" id="ARBA00034808"/>
    </source>
</evidence>
<evidence type="ECO:0000256" key="3">
    <source>
        <dbReference type="ARBA" id="ARBA00022801"/>
    </source>
</evidence>
<dbReference type="GO" id="GO:0003676">
    <property type="term" value="F:nucleic acid binding"/>
    <property type="evidence" value="ECO:0007669"/>
    <property type="project" value="InterPro"/>
</dbReference>
<evidence type="ECO:0000256" key="1">
    <source>
        <dbReference type="ARBA" id="ARBA00010140"/>
    </source>
</evidence>